<reference evidence="2 3" key="1">
    <citation type="journal article" date="2014" name="BMC Genomics">
        <title>Comparative genome sequencing reveals chemotype-specific gene clusters in the toxigenic black mold Stachybotrys.</title>
        <authorList>
            <person name="Semeiks J."/>
            <person name="Borek D."/>
            <person name="Otwinowski Z."/>
            <person name="Grishin N.V."/>
        </authorList>
    </citation>
    <scope>NUCLEOTIDE SEQUENCE [LARGE SCALE GENOMIC DNA]</scope>
    <source>
        <strain evidence="2 3">IBT 40285</strain>
    </source>
</reference>
<gene>
    <name evidence="2" type="ORF">S40285_10085</name>
</gene>
<dbReference type="InParanoid" id="A0A084QGX3"/>
<dbReference type="EMBL" id="KL660754">
    <property type="protein sequence ID" value="KFA63208.1"/>
    <property type="molecule type" value="Genomic_DNA"/>
</dbReference>
<dbReference type="AlphaFoldDB" id="A0A084QGX3"/>
<accession>A0A084QGX3</accession>
<dbReference type="HOGENOM" id="CLU_2321906_0_0_1"/>
<keyword evidence="3" id="KW-1185">Reference proteome</keyword>
<evidence type="ECO:0000313" key="3">
    <source>
        <dbReference type="Proteomes" id="UP000028524"/>
    </source>
</evidence>
<organism evidence="2 3">
    <name type="scientific">Stachybotrys chlorohalonatus (strain IBT 40285)</name>
    <dbReference type="NCBI Taxonomy" id="1283841"/>
    <lineage>
        <taxon>Eukaryota</taxon>
        <taxon>Fungi</taxon>
        <taxon>Dikarya</taxon>
        <taxon>Ascomycota</taxon>
        <taxon>Pezizomycotina</taxon>
        <taxon>Sordariomycetes</taxon>
        <taxon>Hypocreomycetidae</taxon>
        <taxon>Hypocreales</taxon>
        <taxon>Stachybotryaceae</taxon>
        <taxon>Stachybotrys</taxon>
    </lineage>
</organism>
<evidence type="ECO:0000256" key="1">
    <source>
        <dbReference type="SAM" id="MobiDB-lite"/>
    </source>
</evidence>
<feature type="compositionally biased region" description="Basic and acidic residues" evidence="1">
    <location>
        <begin position="75"/>
        <end position="86"/>
    </location>
</feature>
<feature type="region of interest" description="Disordered" evidence="1">
    <location>
        <begin position="56"/>
        <end position="99"/>
    </location>
</feature>
<evidence type="ECO:0000313" key="2">
    <source>
        <dbReference type="EMBL" id="KFA63208.1"/>
    </source>
</evidence>
<name>A0A084QGX3_STAC4</name>
<protein>
    <submittedName>
        <fullName evidence="2">Uncharacterized protein</fullName>
    </submittedName>
</protein>
<dbReference type="Proteomes" id="UP000028524">
    <property type="component" value="Unassembled WGS sequence"/>
</dbReference>
<sequence>MLIGPSHRRVEPNRVEAEFGLAERLKPSQQCWTFGTLTRTTHDSTTFEIWRGEQNATNHLHAKQPWVESGPPEGRGVREAAAEQRHPSRASPATAGQPA</sequence>
<proteinExistence type="predicted"/>